<protein>
    <submittedName>
        <fullName evidence="1">Uncharacterized protein</fullName>
    </submittedName>
</protein>
<sequence>MYTNRIIFIYLFLIGYYNKAFETTHYIITILDSRWKIKYFQDWKYKKDNNNSYYRNAKRIFTCKFDEYCSLYYAASAIVNDNLEENEDLLFPVPKHFRNNNE</sequence>
<dbReference type="Proteomes" id="UP000265703">
    <property type="component" value="Unassembled WGS sequence"/>
</dbReference>
<organism evidence="1 2">
    <name type="scientific">Glomus cerebriforme</name>
    <dbReference type="NCBI Taxonomy" id="658196"/>
    <lineage>
        <taxon>Eukaryota</taxon>
        <taxon>Fungi</taxon>
        <taxon>Fungi incertae sedis</taxon>
        <taxon>Mucoromycota</taxon>
        <taxon>Glomeromycotina</taxon>
        <taxon>Glomeromycetes</taxon>
        <taxon>Glomerales</taxon>
        <taxon>Glomeraceae</taxon>
        <taxon>Glomus</taxon>
    </lineage>
</organism>
<comment type="caution">
    <text evidence="1">The sequence shown here is derived from an EMBL/GenBank/DDBJ whole genome shotgun (WGS) entry which is preliminary data.</text>
</comment>
<dbReference type="AlphaFoldDB" id="A0A397SGT3"/>
<evidence type="ECO:0000313" key="1">
    <source>
        <dbReference type="EMBL" id="RIA83425.1"/>
    </source>
</evidence>
<accession>A0A397SGT3</accession>
<proteinExistence type="predicted"/>
<reference evidence="1 2" key="1">
    <citation type="submission" date="2018-06" db="EMBL/GenBank/DDBJ databases">
        <title>Comparative genomics reveals the genomic features of Rhizophagus irregularis, R. cerebriforme, R. diaphanum and Gigaspora rosea, and their symbiotic lifestyle signature.</title>
        <authorList>
            <person name="Morin E."/>
            <person name="San Clemente H."/>
            <person name="Chen E.C.H."/>
            <person name="De La Providencia I."/>
            <person name="Hainaut M."/>
            <person name="Kuo A."/>
            <person name="Kohler A."/>
            <person name="Murat C."/>
            <person name="Tang N."/>
            <person name="Roy S."/>
            <person name="Loubradou J."/>
            <person name="Henrissat B."/>
            <person name="Grigoriev I.V."/>
            <person name="Corradi N."/>
            <person name="Roux C."/>
            <person name="Martin F.M."/>
        </authorList>
    </citation>
    <scope>NUCLEOTIDE SEQUENCE [LARGE SCALE GENOMIC DNA]</scope>
    <source>
        <strain evidence="1 2">DAOM 227022</strain>
    </source>
</reference>
<dbReference type="OrthoDB" id="2392675at2759"/>
<dbReference type="EMBL" id="QKYT01000573">
    <property type="protein sequence ID" value="RIA83425.1"/>
    <property type="molecule type" value="Genomic_DNA"/>
</dbReference>
<evidence type="ECO:0000313" key="2">
    <source>
        <dbReference type="Proteomes" id="UP000265703"/>
    </source>
</evidence>
<name>A0A397SGT3_9GLOM</name>
<keyword evidence="2" id="KW-1185">Reference proteome</keyword>
<gene>
    <name evidence="1" type="ORF">C1645_833858</name>
</gene>